<keyword evidence="1" id="KW-0175">Coiled coil</keyword>
<reference evidence="4 5" key="1">
    <citation type="submission" date="2021-12" db="EMBL/GenBank/DDBJ databases">
        <title>Complete genome sequence of Phytobacter diazotrophicus TA9734.</title>
        <authorList>
            <person name="Kubota H."/>
            <person name="Nakayama Y."/>
            <person name="Ariyoshi T."/>
        </authorList>
    </citation>
    <scope>NUCLEOTIDE SEQUENCE [LARGE SCALE GENOMIC DNA]</scope>
    <source>
        <strain evidence="4 5">TA9734</strain>
    </source>
</reference>
<organism evidence="4 5">
    <name type="scientific">Phytobacter diazotrophicus</name>
    <dbReference type="NCBI Taxonomy" id="395631"/>
    <lineage>
        <taxon>Bacteria</taxon>
        <taxon>Pseudomonadati</taxon>
        <taxon>Pseudomonadota</taxon>
        <taxon>Gammaproteobacteria</taxon>
        <taxon>Enterobacterales</taxon>
        <taxon>Enterobacteriaceae</taxon>
        <taxon>Phytobacter</taxon>
    </lineage>
</organism>
<feature type="domain" description="p-hydroxybenzoic acid efflux pump subunit AaeA-like beta-barrel" evidence="3">
    <location>
        <begin position="266"/>
        <end position="358"/>
    </location>
</feature>
<evidence type="ECO:0000256" key="2">
    <source>
        <dbReference type="SAM" id="Phobius"/>
    </source>
</evidence>
<keyword evidence="2" id="KW-1133">Transmembrane helix</keyword>
<dbReference type="InterPro" id="IPR050739">
    <property type="entry name" value="MFP"/>
</dbReference>
<proteinExistence type="predicted"/>
<sequence length="368" mass="40049">MLLITSAITPASLAQGDASTGGVGRKRGILRMAFLAFIVFAGICAWWIVNGWYIEETDDAFIKADSISISSKIGGYVEEVLVTDNQGVRKGEPLLRLDSRHSHAAIDKKVADIARFEADKAQVQAQIAQLEAQLIQADVQQQAARLAAQHAENEWARYQPLVKTGATTPQQLADRDNARQQAWAQLHALEAGVKAARAKIVECHAEEQGYEAQLQGAKADLQSSNLDLEDTVLQSMQDGTVGDVGVRAGQYIQAGSRLMSIVPTKSIYVIANFKETQVGRMQPNQPVRLHIDAFPGKTFAGHIESLAPATGSEFALLPPENATGNFTKVVQRVPVRIRFDNQDMPSTVIAGLSVRVEVDTRQEPQHHG</sequence>
<feature type="transmembrane region" description="Helical" evidence="2">
    <location>
        <begin position="28"/>
        <end position="49"/>
    </location>
</feature>
<evidence type="ECO:0000313" key="5">
    <source>
        <dbReference type="Proteomes" id="UP001320460"/>
    </source>
</evidence>
<dbReference type="EMBL" id="AP025334">
    <property type="protein sequence ID" value="BDD51469.1"/>
    <property type="molecule type" value="Genomic_DNA"/>
</dbReference>
<dbReference type="PRINTS" id="PR01490">
    <property type="entry name" value="RTXTOXIND"/>
</dbReference>
<dbReference type="Gene3D" id="1.10.287.470">
    <property type="entry name" value="Helix hairpin bin"/>
    <property type="match status" value="1"/>
</dbReference>
<dbReference type="InterPro" id="IPR058634">
    <property type="entry name" value="AaeA-lik-b-barrel"/>
</dbReference>
<evidence type="ECO:0000259" key="3">
    <source>
        <dbReference type="Pfam" id="PF25963"/>
    </source>
</evidence>
<accession>A0ABN6LU49</accession>
<protein>
    <submittedName>
        <fullName evidence="4">Transporter</fullName>
    </submittedName>
</protein>
<dbReference type="Gene3D" id="2.40.30.170">
    <property type="match status" value="1"/>
</dbReference>
<evidence type="ECO:0000313" key="4">
    <source>
        <dbReference type="EMBL" id="BDD51469.1"/>
    </source>
</evidence>
<keyword evidence="2" id="KW-0812">Transmembrane</keyword>
<dbReference type="Proteomes" id="UP001320460">
    <property type="component" value="Chromosome"/>
</dbReference>
<dbReference type="SUPFAM" id="SSF111369">
    <property type="entry name" value="HlyD-like secretion proteins"/>
    <property type="match status" value="2"/>
</dbReference>
<evidence type="ECO:0000256" key="1">
    <source>
        <dbReference type="SAM" id="Coils"/>
    </source>
</evidence>
<feature type="coiled-coil region" evidence="1">
    <location>
        <begin position="113"/>
        <end position="140"/>
    </location>
</feature>
<keyword evidence="5" id="KW-1185">Reference proteome</keyword>
<gene>
    <name evidence="4" type="primary">rmrA</name>
    <name evidence="4" type="ORF">PDTA9734_29560</name>
</gene>
<dbReference type="PANTHER" id="PTHR30386:SF24">
    <property type="entry name" value="MULTIDRUG RESISTANCE EFFLUX PUMP"/>
    <property type="match status" value="1"/>
</dbReference>
<keyword evidence="2" id="KW-0472">Membrane</keyword>
<dbReference type="Pfam" id="PF25963">
    <property type="entry name" value="Beta-barrel_AAEA"/>
    <property type="match status" value="1"/>
</dbReference>
<name>A0ABN6LU49_9ENTR</name>
<dbReference type="PANTHER" id="PTHR30386">
    <property type="entry name" value="MEMBRANE FUSION SUBUNIT OF EMRAB-TOLC MULTIDRUG EFFLUX PUMP"/>
    <property type="match status" value="1"/>
</dbReference>
<dbReference type="Gene3D" id="2.40.50.100">
    <property type="match status" value="1"/>
</dbReference>